<dbReference type="PANTHER" id="PTHR30469:SF38">
    <property type="entry name" value="HLYD FAMILY SECRETION PROTEIN"/>
    <property type="match status" value="1"/>
</dbReference>
<organism evidence="3">
    <name type="scientific">uncultured Sulfurovum sp</name>
    <dbReference type="NCBI Taxonomy" id="269237"/>
    <lineage>
        <taxon>Bacteria</taxon>
        <taxon>Pseudomonadati</taxon>
        <taxon>Campylobacterota</taxon>
        <taxon>Epsilonproteobacteria</taxon>
        <taxon>Campylobacterales</taxon>
        <taxon>Sulfurovaceae</taxon>
        <taxon>Sulfurovum</taxon>
        <taxon>environmental samples</taxon>
    </lineage>
</organism>
<dbReference type="Gene3D" id="1.10.287.470">
    <property type="entry name" value="Helix hairpin bin"/>
    <property type="match status" value="1"/>
</dbReference>
<feature type="domain" description="CzcB-like barrel-sandwich hybrid" evidence="2">
    <location>
        <begin position="28"/>
        <end position="157"/>
    </location>
</feature>
<dbReference type="Pfam" id="PF25973">
    <property type="entry name" value="BSH_CzcB"/>
    <property type="match status" value="1"/>
</dbReference>
<dbReference type="NCBIfam" id="TIGR01730">
    <property type="entry name" value="RND_mfp"/>
    <property type="match status" value="1"/>
</dbReference>
<gene>
    <name evidence="3" type="ORF">HELGO_WM21711</name>
</gene>
<evidence type="ECO:0000313" key="3">
    <source>
        <dbReference type="EMBL" id="CAA6815112.1"/>
    </source>
</evidence>
<evidence type="ECO:0000259" key="2">
    <source>
        <dbReference type="Pfam" id="PF25973"/>
    </source>
</evidence>
<comment type="similarity">
    <text evidence="1">Belongs to the membrane fusion protein (MFP) (TC 8.A.1) family.</text>
</comment>
<dbReference type="SUPFAM" id="SSF111369">
    <property type="entry name" value="HlyD-like secretion proteins"/>
    <property type="match status" value="1"/>
</dbReference>
<dbReference type="EMBL" id="CACVAX010000042">
    <property type="protein sequence ID" value="CAA6815112.1"/>
    <property type="molecule type" value="Genomic_DNA"/>
</dbReference>
<dbReference type="GO" id="GO:0015562">
    <property type="term" value="F:efflux transmembrane transporter activity"/>
    <property type="evidence" value="ECO:0007669"/>
    <property type="project" value="TreeGrafter"/>
</dbReference>
<name>A0A6S6TI19_9BACT</name>
<dbReference type="Gene3D" id="2.40.50.100">
    <property type="match status" value="1"/>
</dbReference>
<reference evidence="3" key="1">
    <citation type="submission" date="2020-01" db="EMBL/GenBank/DDBJ databases">
        <authorList>
            <person name="Meier V. D."/>
            <person name="Meier V D."/>
        </authorList>
    </citation>
    <scope>NUCLEOTIDE SEQUENCE</scope>
    <source>
        <strain evidence="3">HLG_WM_MAG_04</strain>
    </source>
</reference>
<dbReference type="Gene3D" id="2.40.30.170">
    <property type="match status" value="1"/>
</dbReference>
<accession>A0A6S6TI19</accession>
<evidence type="ECO:0000256" key="1">
    <source>
        <dbReference type="ARBA" id="ARBA00009477"/>
    </source>
</evidence>
<proteinExistence type="inferred from homology"/>
<dbReference type="InterPro" id="IPR006143">
    <property type="entry name" value="RND_pump_MFP"/>
</dbReference>
<dbReference type="InterPro" id="IPR058647">
    <property type="entry name" value="BSH_CzcB-like"/>
</dbReference>
<dbReference type="PANTHER" id="PTHR30469">
    <property type="entry name" value="MULTIDRUG RESISTANCE PROTEIN MDTA"/>
    <property type="match status" value="1"/>
</dbReference>
<dbReference type="GO" id="GO:1990281">
    <property type="term" value="C:efflux pump complex"/>
    <property type="evidence" value="ECO:0007669"/>
    <property type="project" value="TreeGrafter"/>
</dbReference>
<sequence>MSFMILSLSFLSAEEVYATFTVEAERSANLAFSASGIVNDVKVELGSVVKKGQKLVSLENSDVRSMVAIAKANLRTAQVSANYAQKEYKRQSQVKHLLDASAFDKFAQNRDVNNATVSQLKANLKYQEVLLKKTSLYAPFDGIIYEKLVEVGDVVSGQMISTILKIQSAHDVKLIVSFDEKYWDKVKKGATFKYTLTGSDKSYEGKISKIYPTIENKTHKLRAEVKAKDIKVGLFGTGTIVTE</sequence>
<dbReference type="AlphaFoldDB" id="A0A6S6TI19"/>
<protein>
    <submittedName>
        <fullName evidence="3">Efflux transporter periplasmic adaptor subunit</fullName>
    </submittedName>
</protein>